<evidence type="ECO:0000256" key="15">
    <source>
        <dbReference type="SAM" id="Phobius"/>
    </source>
</evidence>
<keyword evidence="7" id="KW-0564">Palmitate</keyword>
<evidence type="ECO:0000256" key="6">
    <source>
        <dbReference type="ARBA" id="ARBA00023136"/>
    </source>
</evidence>
<feature type="transmembrane region" description="Helical" evidence="15">
    <location>
        <begin position="132"/>
        <end position="157"/>
    </location>
</feature>
<evidence type="ECO:0000256" key="2">
    <source>
        <dbReference type="ARBA" id="ARBA00022475"/>
    </source>
</evidence>
<feature type="transmembrane region" description="Helical" evidence="15">
    <location>
        <begin position="412"/>
        <end position="431"/>
    </location>
</feature>
<dbReference type="EMBL" id="CAWYQH010000102">
    <property type="protein sequence ID" value="CAK8686544.1"/>
    <property type="molecule type" value="Genomic_DNA"/>
</dbReference>
<dbReference type="PRINTS" id="PR00237">
    <property type="entry name" value="GPCRRHODOPSN"/>
</dbReference>
<evidence type="ECO:0000256" key="13">
    <source>
        <dbReference type="RuleBase" id="RU000688"/>
    </source>
</evidence>
<feature type="compositionally biased region" description="Polar residues" evidence="14">
    <location>
        <begin position="340"/>
        <end position="361"/>
    </location>
</feature>
<name>A0ABP0G3Y0_CLALP</name>
<keyword evidence="10" id="KW-0325">Glycoprotein</keyword>
<feature type="transmembrane region" description="Helical" evidence="15">
    <location>
        <begin position="98"/>
        <end position="120"/>
    </location>
</feature>
<protein>
    <recommendedName>
        <fullName evidence="16">G-protein coupled receptors family 1 profile domain-containing protein</fullName>
    </recommendedName>
</protein>
<dbReference type="Gene3D" id="1.20.1070.10">
    <property type="entry name" value="Rhodopsin 7-helix transmembrane proteins"/>
    <property type="match status" value="1"/>
</dbReference>
<keyword evidence="5 13" id="KW-0297">G-protein coupled receptor</keyword>
<evidence type="ECO:0000256" key="7">
    <source>
        <dbReference type="ARBA" id="ARBA00023139"/>
    </source>
</evidence>
<reference evidence="17 18" key="1">
    <citation type="submission" date="2024-02" db="EMBL/GenBank/DDBJ databases">
        <authorList>
            <person name="Daric V."/>
            <person name="Darras S."/>
        </authorList>
    </citation>
    <scope>NUCLEOTIDE SEQUENCE [LARGE SCALE GENOMIC DNA]</scope>
</reference>
<evidence type="ECO:0000259" key="16">
    <source>
        <dbReference type="PROSITE" id="PS50262"/>
    </source>
</evidence>
<keyword evidence="12" id="KW-0449">Lipoprotein</keyword>
<comment type="similarity">
    <text evidence="13">Belongs to the G-protein coupled receptor 1 family.</text>
</comment>
<dbReference type="PROSITE" id="PS00237">
    <property type="entry name" value="G_PROTEIN_RECEP_F1_1"/>
    <property type="match status" value="1"/>
</dbReference>
<dbReference type="PRINTS" id="PR01822">
    <property type="entry name" value="CCYSTOKININR"/>
</dbReference>
<evidence type="ECO:0000256" key="10">
    <source>
        <dbReference type="ARBA" id="ARBA00023180"/>
    </source>
</evidence>
<evidence type="ECO:0000256" key="12">
    <source>
        <dbReference type="ARBA" id="ARBA00023288"/>
    </source>
</evidence>
<dbReference type="InterPro" id="IPR009126">
    <property type="entry name" value="Cholcskin_rcpt"/>
</dbReference>
<dbReference type="PROSITE" id="PS50262">
    <property type="entry name" value="G_PROTEIN_RECEP_F1_2"/>
    <property type="match status" value="1"/>
</dbReference>
<evidence type="ECO:0000256" key="9">
    <source>
        <dbReference type="ARBA" id="ARBA00023170"/>
    </source>
</evidence>
<dbReference type="SUPFAM" id="SSF81321">
    <property type="entry name" value="Family A G protein-coupled receptor-like"/>
    <property type="match status" value="1"/>
</dbReference>
<evidence type="ECO:0000313" key="18">
    <source>
        <dbReference type="Proteomes" id="UP001642483"/>
    </source>
</evidence>
<comment type="subcellular location">
    <subcellularLocation>
        <location evidence="1">Cell membrane</location>
        <topology evidence="1">Multi-pass membrane protein</topology>
    </subcellularLocation>
</comment>
<proteinExistence type="inferred from homology"/>
<dbReference type="InterPro" id="IPR017452">
    <property type="entry name" value="GPCR_Rhodpsn_7TM"/>
</dbReference>
<dbReference type="InterPro" id="IPR000276">
    <property type="entry name" value="GPCR_Rhodpsn"/>
</dbReference>
<keyword evidence="11 13" id="KW-0807">Transducer</keyword>
<keyword evidence="2" id="KW-1003">Cell membrane</keyword>
<evidence type="ECO:0000256" key="8">
    <source>
        <dbReference type="ARBA" id="ARBA00023157"/>
    </source>
</evidence>
<evidence type="ECO:0000256" key="4">
    <source>
        <dbReference type="ARBA" id="ARBA00022989"/>
    </source>
</evidence>
<dbReference type="SMART" id="SM01381">
    <property type="entry name" value="7TM_GPCR_Srsx"/>
    <property type="match status" value="1"/>
</dbReference>
<evidence type="ECO:0000256" key="5">
    <source>
        <dbReference type="ARBA" id="ARBA00023040"/>
    </source>
</evidence>
<sequence>MMTSPTYYTMTDTNSFWTPTIDDIVGSTRDFGASNAGKNPCNGPTEDPSNVTSVNEVLSSFVESTSSANQWTTNGLNLLTTPGVNTMEVTFGMSMSLFVAYVIVFLFSTIGNLAVMVTLISNKRLRTVTYCFLLSLSVSDFLVGFLCIPIYLTGRILKRFIFGSLLCKIFPYCMGLSVSVSTFTLLALSFERYRAICHPFASRSWQTKSHANKMIGLIWVLSGFLMFPNFFITRIENVYLTRQDRCTVACRTTFPSDEFQQAWYVTQLIVLFVIPLVCMTVFYTLISLKSFKGFNFKDSKDKNSASAGGQCEEMVSLKSSSNEKSNQRQYSLQLPRRPRPTNTKRSTVRTASGASRASQNASQTRGKKKLVITLIIVVVMFFICWTPLFIVNVWRAFDPIGARKSLDNGIEVIHLLSYISTCANPIIYCFMSDAFRIAFIKAFMCCLPKKCTEKIRKPPVRGSVYTTSAYATSEVTQNVSVASPTTSFGRRSLIVE</sequence>
<dbReference type="PANTHER" id="PTHR45695">
    <property type="entry name" value="LEUCOKININ RECEPTOR-RELATED"/>
    <property type="match status" value="1"/>
</dbReference>
<gene>
    <name evidence="17" type="ORF">CVLEPA_LOCUS18465</name>
</gene>
<accession>A0ABP0G3Y0</accession>
<keyword evidence="9 13" id="KW-0675">Receptor</keyword>
<comment type="caution">
    <text evidence="17">The sequence shown here is derived from an EMBL/GenBank/DDBJ whole genome shotgun (WGS) entry which is preliminary data.</text>
</comment>
<evidence type="ECO:0000256" key="11">
    <source>
        <dbReference type="ARBA" id="ARBA00023224"/>
    </source>
</evidence>
<feature type="transmembrane region" description="Helical" evidence="15">
    <location>
        <begin position="211"/>
        <end position="232"/>
    </location>
</feature>
<keyword evidence="6 15" id="KW-0472">Membrane</keyword>
<keyword evidence="18" id="KW-1185">Reference proteome</keyword>
<feature type="compositionally biased region" description="Polar residues" evidence="14">
    <location>
        <begin position="317"/>
        <end position="332"/>
    </location>
</feature>
<evidence type="ECO:0000256" key="14">
    <source>
        <dbReference type="SAM" id="MobiDB-lite"/>
    </source>
</evidence>
<evidence type="ECO:0000256" key="1">
    <source>
        <dbReference type="ARBA" id="ARBA00004651"/>
    </source>
</evidence>
<feature type="transmembrane region" description="Helical" evidence="15">
    <location>
        <begin position="262"/>
        <end position="286"/>
    </location>
</feature>
<dbReference type="Proteomes" id="UP001642483">
    <property type="component" value="Unassembled WGS sequence"/>
</dbReference>
<dbReference type="Pfam" id="PF00001">
    <property type="entry name" value="7tm_1"/>
    <property type="match status" value="1"/>
</dbReference>
<keyword evidence="8" id="KW-1015">Disulfide bond</keyword>
<keyword evidence="3 13" id="KW-0812">Transmembrane</keyword>
<evidence type="ECO:0000256" key="3">
    <source>
        <dbReference type="ARBA" id="ARBA00022692"/>
    </source>
</evidence>
<evidence type="ECO:0000313" key="17">
    <source>
        <dbReference type="EMBL" id="CAK8686544.1"/>
    </source>
</evidence>
<keyword evidence="4 15" id="KW-1133">Transmembrane helix</keyword>
<dbReference type="PANTHER" id="PTHR45695:SF30">
    <property type="entry name" value="GASTRIN_CHOLECYSTOKININ TYPE B RECEPTOR"/>
    <property type="match status" value="1"/>
</dbReference>
<feature type="region of interest" description="Disordered" evidence="14">
    <location>
        <begin position="317"/>
        <end position="361"/>
    </location>
</feature>
<feature type="domain" description="G-protein coupled receptors family 1 profile" evidence="16">
    <location>
        <begin position="111"/>
        <end position="428"/>
    </location>
</feature>
<feature type="transmembrane region" description="Helical" evidence="15">
    <location>
        <begin position="169"/>
        <end position="190"/>
    </location>
</feature>
<organism evidence="17 18">
    <name type="scientific">Clavelina lepadiformis</name>
    <name type="common">Light-bulb sea squirt</name>
    <name type="synonym">Ascidia lepadiformis</name>
    <dbReference type="NCBI Taxonomy" id="159417"/>
    <lineage>
        <taxon>Eukaryota</taxon>
        <taxon>Metazoa</taxon>
        <taxon>Chordata</taxon>
        <taxon>Tunicata</taxon>
        <taxon>Ascidiacea</taxon>
        <taxon>Aplousobranchia</taxon>
        <taxon>Clavelinidae</taxon>
        <taxon>Clavelina</taxon>
    </lineage>
</organism>
<feature type="transmembrane region" description="Helical" evidence="15">
    <location>
        <begin position="370"/>
        <end position="392"/>
    </location>
</feature>